<sequence length="90" mass="9891">MRVFHLLFAVSLATLLCVTAAGAHAAEERQQVVELIADLDIQFLDVDIDEALPFVASKSTQFDAQQILLVFSATFNSQPQSTRIRAPPAY</sequence>
<comment type="caution">
    <text evidence="2">The sequence shown here is derived from an EMBL/GenBank/DDBJ whole genome shotgun (WGS) entry which is preliminary data.</text>
</comment>
<dbReference type="EMBL" id="JWIC01000004">
    <property type="protein sequence ID" value="KID58114.1"/>
    <property type="molecule type" value="Genomic_DNA"/>
</dbReference>
<gene>
    <name evidence="2" type="ORF">JF50_05135</name>
</gene>
<evidence type="ECO:0000256" key="1">
    <source>
        <dbReference type="SAM" id="SignalP"/>
    </source>
</evidence>
<evidence type="ECO:0000313" key="3">
    <source>
        <dbReference type="Proteomes" id="UP000031327"/>
    </source>
</evidence>
<dbReference type="Proteomes" id="UP000031327">
    <property type="component" value="Unassembled WGS sequence"/>
</dbReference>
<protein>
    <submittedName>
        <fullName evidence="2">Uncharacterized protein</fullName>
    </submittedName>
</protein>
<evidence type="ECO:0000313" key="2">
    <source>
        <dbReference type="EMBL" id="KID58114.1"/>
    </source>
</evidence>
<reference evidence="2 3" key="1">
    <citation type="submission" date="2014-12" db="EMBL/GenBank/DDBJ databases">
        <title>Draft Genome Sequence of Pseudoalteromonas luteoviolacea HI1.</title>
        <authorList>
            <person name="Asahina A.Y."/>
            <person name="Hadfield M.G."/>
        </authorList>
    </citation>
    <scope>NUCLEOTIDE SEQUENCE [LARGE SCALE GENOMIC DNA]</scope>
    <source>
        <strain evidence="2 3">HI1</strain>
    </source>
</reference>
<accession>A0A0C1MM52</accession>
<organism evidence="2 3">
    <name type="scientific">Pseudoalteromonas luteoviolacea</name>
    <dbReference type="NCBI Taxonomy" id="43657"/>
    <lineage>
        <taxon>Bacteria</taxon>
        <taxon>Pseudomonadati</taxon>
        <taxon>Pseudomonadota</taxon>
        <taxon>Gammaproteobacteria</taxon>
        <taxon>Alteromonadales</taxon>
        <taxon>Pseudoalteromonadaceae</taxon>
        <taxon>Pseudoalteromonas</taxon>
    </lineage>
</organism>
<dbReference type="AlphaFoldDB" id="A0A0C1MM52"/>
<dbReference type="OrthoDB" id="6312963at2"/>
<name>A0A0C1MM52_9GAMM</name>
<feature type="chain" id="PRO_5002149417" evidence="1">
    <location>
        <begin position="26"/>
        <end position="90"/>
    </location>
</feature>
<dbReference type="RefSeq" id="WP_039608409.1">
    <property type="nucleotide sequence ID" value="NZ_JWIC01000004.1"/>
</dbReference>
<keyword evidence="1" id="KW-0732">Signal</keyword>
<proteinExistence type="predicted"/>
<feature type="signal peptide" evidence="1">
    <location>
        <begin position="1"/>
        <end position="25"/>
    </location>
</feature>